<feature type="signal peptide" evidence="2">
    <location>
        <begin position="1"/>
        <end position="21"/>
    </location>
</feature>
<dbReference type="KEGG" id="piv:NCTC13079_00939"/>
<keyword evidence="4" id="KW-1185">Reference proteome</keyword>
<dbReference type="Proteomes" id="UP000269544">
    <property type="component" value="Chromosome"/>
</dbReference>
<dbReference type="EMBL" id="LR134523">
    <property type="protein sequence ID" value="VEJ35773.1"/>
    <property type="molecule type" value="Genomic_DNA"/>
</dbReference>
<dbReference type="InterPro" id="IPR010178">
    <property type="entry name" value="Lit"/>
</dbReference>
<proteinExistence type="predicted"/>
<evidence type="ECO:0000256" key="1">
    <source>
        <dbReference type="SAM" id="Phobius"/>
    </source>
</evidence>
<feature type="chain" id="PRO_5038478821" evidence="2">
    <location>
        <begin position="22"/>
        <end position="213"/>
    </location>
</feature>
<dbReference type="OrthoDB" id="9813051at2"/>
<evidence type="ECO:0000313" key="3">
    <source>
        <dbReference type="EMBL" id="VEJ35773.1"/>
    </source>
</evidence>
<protein>
    <submittedName>
        <fullName evidence="3">Predicted membrane protein</fullName>
    </submittedName>
</protein>
<gene>
    <name evidence="3" type="ORF">NCTC13079_00939</name>
</gene>
<evidence type="ECO:0000256" key="2">
    <source>
        <dbReference type="SAM" id="SignalP"/>
    </source>
</evidence>
<dbReference type="AlphaFoldDB" id="A0A3S4YVJ7"/>
<reference evidence="3 4" key="1">
    <citation type="submission" date="2018-12" db="EMBL/GenBank/DDBJ databases">
        <authorList>
            <consortium name="Pathogen Informatics"/>
        </authorList>
    </citation>
    <scope>NUCLEOTIDE SEQUENCE [LARGE SCALE GENOMIC DNA]</scope>
    <source>
        <strain evidence="3 4">NCTC13079</strain>
    </source>
</reference>
<feature type="transmembrane region" description="Helical" evidence="1">
    <location>
        <begin position="89"/>
        <end position="109"/>
    </location>
</feature>
<accession>A0A3S4YVJ7</accession>
<dbReference type="Pfam" id="PF07314">
    <property type="entry name" value="Lit"/>
    <property type="match status" value="1"/>
</dbReference>
<keyword evidence="2" id="KW-0732">Signal</keyword>
<keyword evidence="1" id="KW-0812">Transmembrane</keyword>
<keyword evidence="1" id="KW-1133">Transmembrane helix</keyword>
<name>A0A3S4YVJ7_9FIRM</name>
<organism evidence="3 4">
    <name type="scientific">Aedoeadaptatus ivorii</name>
    <dbReference type="NCBI Taxonomy" id="54006"/>
    <lineage>
        <taxon>Bacteria</taxon>
        <taxon>Bacillati</taxon>
        <taxon>Bacillota</taxon>
        <taxon>Tissierellia</taxon>
        <taxon>Tissierellales</taxon>
        <taxon>Peptoniphilaceae</taxon>
        <taxon>Aedoeadaptatus</taxon>
    </lineage>
</organism>
<sequence length="213" mass="24118">MKKFLSLLVAGLCIFLCFSLATYIQSQDADYYAAQMRKNRIDRVTGLSFTRLDEISDGLRAYLRTGEEKQIAPYFSAEEVAHMKDVYGLFQWMARLSAAGVCIVVWGAYRLKKRYGIRGSMRAVGRAAWIWIAVFALLAAAIAVNFHRAWFLFHRLVFSNELWLMDPQTDLMIQMLPENFFSGMVLRIGAVMIVAMALLSAMGFVKGTDNGIE</sequence>
<dbReference type="RefSeq" id="WP_126465532.1">
    <property type="nucleotide sequence ID" value="NZ_LR134523.1"/>
</dbReference>
<evidence type="ECO:0000313" key="4">
    <source>
        <dbReference type="Proteomes" id="UP000269544"/>
    </source>
</evidence>
<dbReference type="NCBIfam" id="TIGR01906">
    <property type="entry name" value="integ_TIGR01906"/>
    <property type="match status" value="1"/>
</dbReference>
<keyword evidence="1" id="KW-0472">Membrane</keyword>
<feature type="transmembrane region" description="Helical" evidence="1">
    <location>
        <begin position="184"/>
        <end position="205"/>
    </location>
</feature>
<feature type="transmembrane region" description="Helical" evidence="1">
    <location>
        <begin position="129"/>
        <end position="153"/>
    </location>
</feature>